<gene>
    <name evidence="2" type="ORF">CesoFtcFv8_019523</name>
</gene>
<feature type="region of interest" description="Disordered" evidence="1">
    <location>
        <begin position="72"/>
        <end position="92"/>
    </location>
</feature>
<dbReference type="Proteomes" id="UP001335648">
    <property type="component" value="Unassembled WGS sequence"/>
</dbReference>
<organism evidence="2 3">
    <name type="scientific">Champsocephalus esox</name>
    <name type="common">pike icefish</name>
    <dbReference type="NCBI Taxonomy" id="159716"/>
    <lineage>
        <taxon>Eukaryota</taxon>
        <taxon>Metazoa</taxon>
        <taxon>Chordata</taxon>
        <taxon>Craniata</taxon>
        <taxon>Vertebrata</taxon>
        <taxon>Euteleostomi</taxon>
        <taxon>Actinopterygii</taxon>
        <taxon>Neopterygii</taxon>
        <taxon>Teleostei</taxon>
        <taxon>Neoteleostei</taxon>
        <taxon>Acanthomorphata</taxon>
        <taxon>Eupercaria</taxon>
        <taxon>Perciformes</taxon>
        <taxon>Notothenioidei</taxon>
        <taxon>Channichthyidae</taxon>
        <taxon>Champsocephalus</taxon>
    </lineage>
</organism>
<dbReference type="EMBL" id="JAULUE010002061">
    <property type="protein sequence ID" value="KAK5883163.1"/>
    <property type="molecule type" value="Genomic_DNA"/>
</dbReference>
<evidence type="ECO:0000313" key="2">
    <source>
        <dbReference type="EMBL" id="KAK5883163.1"/>
    </source>
</evidence>
<sequence length="92" mass="9946">MVAQRQAGGLKRTPDGGLSSVRLPHLDQSRAAAAGTPMIQINLPPNKNPTNSLRLVKPTKASPGIWDQLAKHTQGEARKPRLPGHKLNTSLW</sequence>
<name>A0AAN8GMA2_9TELE</name>
<reference evidence="2 3" key="1">
    <citation type="journal article" date="2023" name="Mol. Biol. Evol.">
        <title>Genomics of Secondarily Temperate Adaptation in the Only Non-Antarctic Icefish.</title>
        <authorList>
            <person name="Rivera-Colon A.G."/>
            <person name="Rayamajhi N."/>
            <person name="Minhas B.F."/>
            <person name="Madrigal G."/>
            <person name="Bilyk K.T."/>
            <person name="Yoon V."/>
            <person name="Hune M."/>
            <person name="Gregory S."/>
            <person name="Cheng C.H.C."/>
            <person name="Catchen J.M."/>
        </authorList>
    </citation>
    <scope>NUCLEOTIDE SEQUENCE [LARGE SCALE GENOMIC DNA]</scope>
    <source>
        <strain evidence="2">JC2023a</strain>
    </source>
</reference>
<evidence type="ECO:0000313" key="3">
    <source>
        <dbReference type="Proteomes" id="UP001335648"/>
    </source>
</evidence>
<proteinExistence type="predicted"/>
<dbReference type="AlphaFoldDB" id="A0AAN8GMA2"/>
<keyword evidence="3" id="KW-1185">Reference proteome</keyword>
<comment type="caution">
    <text evidence="2">The sequence shown here is derived from an EMBL/GenBank/DDBJ whole genome shotgun (WGS) entry which is preliminary data.</text>
</comment>
<accession>A0AAN8GMA2</accession>
<protein>
    <submittedName>
        <fullName evidence="2">Uncharacterized protein</fullName>
    </submittedName>
</protein>
<evidence type="ECO:0000256" key="1">
    <source>
        <dbReference type="SAM" id="MobiDB-lite"/>
    </source>
</evidence>
<feature type="region of interest" description="Disordered" evidence="1">
    <location>
        <begin position="1"/>
        <end position="22"/>
    </location>
</feature>